<sequence length="370" mass="41218">MLRKSSRNIQKDASLSPFSKTLSASIIGVSGSNTMELFDFDSSSSPTSPLDHKLFSDPGGPSVSSPRSPVLDGHPKNTCPNKVGLGLVDSLTDEVMPFGKVLRFSESRKIVLGSKMGIHIPGPRTHLDVLLHNPSIMAPKSVPENFRSSLQTPTDCFHIRFGQQKTEVKPEIAAVQSKNGGNIDGNHHKFDSEISESETKNSTSDSLTISNDSSYEFIGSLSISDIEQSENYTCIISHGPSPWTTHIFGDCILESHNDRSLDGKHKNEEDRRESPWEVKPSEEVPLHSSTDFLSYCYSCKKKLKEEEDIYIYRGEKAFCSCECRAREILIEEKIDKRMIDSPGSSFHEDIFMEDDCCSIPTGHRTRKVVR</sequence>
<feature type="region of interest" description="Disordered" evidence="4">
    <location>
        <begin position="49"/>
        <end position="77"/>
    </location>
</feature>
<proteinExistence type="inferred from homology"/>
<feature type="region of interest" description="Disordered" evidence="4">
    <location>
        <begin position="177"/>
        <end position="207"/>
    </location>
</feature>
<accession>A0A8K0I9M0</accession>
<name>A0A8K0I9M0_COCNU</name>
<evidence type="ECO:0000256" key="2">
    <source>
        <dbReference type="ARBA" id="ARBA00022723"/>
    </source>
</evidence>
<evidence type="ECO:0000256" key="1">
    <source>
        <dbReference type="ARBA" id="ARBA00009374"/>
    </source>
</evidence>
<dbReference type="OrthoDB" id="685855at2759"/>
<keyword evidence="2" id="KW-0479">Metal-binding</keyword>
<evidence type="ECO:0000256" key="3">
    <source>
        <dbReference type="PROSITE-ProRule" id="PRU01131"/>
    </source>
</evidence>
<evidence type="ECO:0000259" key="5">
    <source>
        <dbReference type="PROSITE" id="PS51795"/>
    </source>
</evidence>
<dbReference type="Pfam" id="PF04570">
    <property type="entry name" value="zf-FLZ"/>
    <property type="match status" value="1"/>
</dbReference>
<feature type="region of interest" description="Disordered" evidence="4">
    <location>
        <begin position="259"/>
        <end position="281"/>
    </location>
</feature>
<dbReference type="PROSITE" id="PS51795">
    <property type="entry name" value="ZF_FLZ"/>
    <property type="match status" value="1"/>
</dbReference>
<dbReference type="InterPro" id="IPR007650">
    <property type="entry name" value="Zf-FLZ_dom"/>
</dbReference>
<reference evidence="6" key="2">
    <citation type="submission" date="2019-07" db="EMBL/GenBank/DDBJ databases">
        <authorList>
            <person name="Yang Y."/>
            <person name="Bocs S."/>
            <person name="Baudouin L."/>
        </authorList>
    </citation>
    <scope>NUCLEOTIDE SEQUENCE</scope>
    <source>
        <tissue evidence="6">Spear leaf of Hainan Tall coconut</tissue>
    </source>
</reference>
<evidence type="ECO:0000313" key="6">
    <source>
        <dbReference type="EMBL" id="KAG1346263.1"/>
    </source>
</evidence>
<comment type="caution">
    <text evidence="6">The sequence shown here is derived from an EMBL/GenBank/DDBJ whole genome shotgun (WGS) entry which is preliminary data.</text>
</comment>
<dbReference type="GO" id="GO:0046872">
    <property type="term" value="F:metal ion binding"/>
    <property type="evidence" value="ECO:0007669"/>
    <property type="project" value="UniProtKB-KW"/>
</dbReference>
<dbReference type="PANTHER" id="PTHR46868">
    <property type="entry name" value="FCS-LIKE ZINC FINGER 11"/>
    <property type="match status" value="1"/>
</dbReference>
<dbReference type="InterPro" id="IPR044585">
    <property type="entry name" value="FLZ10/11"/>
</dbReference>
<gene>
    <name evidence="6" type="ORF">COCNU_06G000920</name>
</gene>
<dbReference type="Proteomes" id="UP000797356">
    <property type="component" value="Chromosome 6"/>
</dbReference>
<dbReference type="PANTHER" id="PTHR46868:SF3">
    <property type="entry name" value="FCS-LIKE ZINC FINGER 11"/>
    <property type="match status" value="1"/>
</dbReference>
<feature type="domain" description="FLZ-type" evidence="5">
    <location>
        <begin position="291"/>
        <end position="335"/>
    </location>
</feature>
<dbReference type="AlphaFoldDB" id="A0A8K0I9M0"/>
<feature type="zinc finger region" description="FLZ-type" evidence="3">
    <location>
        <begin position="291"/>
        <end position="335"/>
    </location>
</feature>
<reference evidence="6" key="1">
    <citation type="journal article" date="2017" name="Gigascience">
        <title>The genome draft of coconut (Cocos nucifera).</title>
        <authorList>
            <person name="Xiao Y."/>
            <person name="Xu P."/>
            <person name="Fan H."/>
            <person name="Baudouin L."/>
            <person name="Xia W."/>
            <person name="Bocs S."/>
            <person name="Xu J."/>
            <person name="Li Q."/>
            <person name="Guo A."/>
            <person name="Zhou L."/>
            <person name="Li J."/>
            <person name="Wu Y."/>
            <person name="Ma Z."/>
            <person name="Armero A."/>
            <person name="Issali A.E."/>
            <person name="Liu N."/>
            <person name="Peng M."/>
            <person name="Yang Y."/>
        </authorList>
    </citation>
    <scope>NUCLEOTIDE SEQUENCE</scope>
    <source>
        <tissue evidence="6">Spear leaf of Hainan Tall coconut</tissue>
    </source>
</reference>
<protein>
    <submittedName>
        <fullName evidence="6">FCS-Like Zinc finger 10</fullName>
    </submittedName>
</protein>
<feature type="compositionally biased region" description="Low complexity" evidence="4">
    <location>
        <begin position="58"/>
        <end position="70"/>
    </location>
</feature>
<keyword evidence="7" id="KW-1185">Reference proteome</keyword>
<organism evidence="6 7">
    <name type="scientific">Cocos nucifera</name>
    <name type="common">Coconut palm</name>
    <dbReference type="NCBI Taxonomy" id="13894"/>
    <lineage>
        <taxon>Eukaryota</taxon>
        <taxon>Viridiplantae</taxon>
        <taxon>Streptophyta</taxon>
        <taxon>Embryophyta</taxon>
        <taxon>Tracheophyta</taxon>
        <taxon>Spermatophyta</taxon>
        <taxon>Magnoliopsida</taxon>
        <taxon>Liliopsida</taxon>
        <taxon>Arecaceae</taxon>
        <taxon>Arecoideae</taxon>
        <taxon>Cocoseae</taxon>
        <taxon>Attaleinae</taxon>
        <taxon>Cocos</taxon>
    </lineage>
</organism>
<dbReference type="EMBL" id="CM017877">
    <property type="protein sequence ID" value="KAG1346263.1"/>
    <property type="molecule type" value="Genomic_DNA"/>
</dbReference>
<comment type="similarity">
    <text evidence="1">Belongs to the FLZ family.</text>
</comment>
<evidence type="ECO:0000256" key="4">
    <source>
        <dbReference type="SAM" id="MobiDB-lite"/>
    </source>
</evidence>
<evidence type="ECO:0000313" key="7">
    <source>
        <dbReference type="Proteomes" id="UP000797356"/>
    </source>
</evidence>